<dbReference type="KEGG" id="dci:103523478"/>
<feature type="coiled-coil region" evidence="3">
    <location>
        <begin position="1"/>
        <end position="44"/>
    </location>
</feature>
<sequence>MKKEREEVFKLKEQKKENKEKEKLEDIDKEIAELVERNKEKLQSESIRIAVAIREPQLLALGYDRAFRRYWVFKSVPGLYVEHNPQHVGDCIPG</sequence>
<dbReference type="GO" id="GO:0005634">
    <property type="term" value="C:nucleus"/>
    <property type="evidence" value="ECO:0007669"/>
    <property type="project" value="UniProtKB-SubCell"/>
</dbReference>
<dbReference type="RefSeq" id="XP_008486740.1">
    <property type="nucleotide sequence ID" value="XM_008488518.2"/>
</dbReference>
<keyword evidence="3" id="KW-0175">Coiled coil</keyword>
<evidence type="ECO:0000256" key="3">
    <source>
        <dbReference type="SAM" id="Coils"/>
    </source>
</evidence>
<feature type="domain" description="WHIM2" evidence="4">
    <location>
        <begin position="59"/>
        <end position="86"/>
    </location>
</feature>
<name>A0A1S3DRM8_DIACI</name>
<keyword evidence="5" id="KW-1185">Reference proteome</keyword>
<feature type="non-terminal residue" evidence="6">
    <location>
        <position position="94"/>
    </location>
</feature>
<gene>
    <name evidence="6" type="primary">LOC103523478</name>
</gene>
<dbReference type="STRING" id="121845.A0A1S3DRM8"/>
<evidence type="ECO:0000256" key="1">
    <source>
        <dbReference type="ARBA" id="ARBA00004123"/>
    </source>
</evidence>
<evidence type="ECO:0000313" key="6">
    <source>
        <dbReference type="RefSeq" id="XP_008486740.1"/>
    </source>
</evidence>
<keyword evidence="2" id="KW-0539">Nucleus</keyword>
<protein>
    <submittedName>
        <fullName evidence="6">Bromodomain adjacent to zinc finger domain protein 1A-like</fullName>
    </submittedName>
</protein>
<evidence type="ECO:0000256" key="2">
    <source>
        <dbReference type="ARBA" id="ARBA00023242"/>
    </source>
</evidence>
<organism evidence="5 6">
    <name type="scientific">Diaphorina citri</name>
    <name type="common">Asian citrus psyllid</name>
    <dbReference type="NCBI Taxonomy" id="121845"/>
    <lineage>
        <taxon>Eukaryota</taxon>
        <taxon>Metazoa</taxon>
        <taxon>Ecdysozoa</taxon>
        <taxon>Arthropoda</taxon>
        <taxon>Hexapoda</taxon>
        <taxon>Insecta</taxon>
        <taxon>Pterygota</taxon>
        <taxon>Neoptera</taxon>
        <taxon>Paraneoptera</taxon>
        <taxon>Hemiptera</taxon>
        <taxon>Sternorrhyncha</taxon>
        <taxon>Psylloidea</taxon>
        <taxon>Psyllidae</taxon>
        <taxon>Diaphorininae</taxon>
        <taxon>Diaphorina</taxon>
    </lineage>
</organism>
<dbReference type="InterPro" id="IPR028941">
    <property type="entry name" value="WHIM2_dom"/>
</dbReference>
<comment type="subcellular location">
    <subcellularLocation>
        <location evidence="1">Nucleus</location>
    </subcellularLocation>
</comment>
<dbReference type="Proteomes" id="UP000079169">
    <property type="component" value="Unplaced"/>
</dbReference>
<accession>A0A1S3DRM8</accession>
<evidence type="ECO:0000313" key="5">
    <source>
        <dbReference type="Proteomes" id="UP000079169"/>
    </source>
</evidence>
<evidence type="ECO:0000259" key="4">
    <source>
        <dbReference type="Pfam" id="PF15613"/>
    </source>
</evidence>
<dbReference type="GeneID" id="103523478"/>
<dbReference type="Pfam" id="PF15613">
    <property type="entry name" value="WSD"/>
    <property type="match status" value="1"/>
</dbReference>
<reference evidence="6" key="1">
    <citation type="submission" date="2025-08" db="UniProtKB">
        <authorList>
            <consortium name="RefSeq"/>
        </authorList>
    </citation>
    <scope>IDENTIFICATION</scope>
</reference>
<proteinExistence type="predicted"/>
<dbReference type="PaxDb" id="121845-A0A1S3DRM8"/>
<dbReference type="AlphaFoldDB" id="A0A1S3DRM8"/>